<feature type="domain" description="LysR substrate-binding" evidence="1">
    <location>
        <begin position="37"/>
        <end position="98"/>
    </location>
</feature>
<dbReference type="EMBL" id="JBBMFJ010000021">
    <property type="protein sequence ID" value="MEQ2563560.1"/>
    <property type="molecule type" value="Genomic_DNA"/>
</dbReference>
<protein>
    <submittedName>
        <fullName evidence="2">LysR substrate-binding domain-containing protein</fullName>
    </submittedName>
</protein>
<dbReference type="InterPro" id="IPR005119">
    <property type="entry name" value="LysR_subst-bd"/>
</dbReference>
<reference evidence="2 3" key="1">
    <citation type="submission" date="2024-03" db="EMBL/GenBank/DDBJ databases">
        <title>Human intestinal bacterial collection.</title>
        <authorList>
            <person name="Pauvert C."/>
            <person name="Hitch T.C.A."/>
            <person name="Clavel T."/>
        </authorList>
    </citation>
    <scope>NUCLEOTIDE SEQUENCE [LARGE SCALE GENOMIC DNA]</scope>
    <source>
        <strain evidence="2 3">CLA-AP-H27</strain>
    </source>
</reference>
<name>A0ABV1HMK9_9FIRM</name>
<accession>A0ABV1HMK9</accession>
<dbReference type="RefSeq" id="WP_349229689.1">
    <property type="nucleotide sequence ID" value="NZ_JBBMFJ010000021.1"/>
</dbReference>
<evidence type="ECO:0000313" key="2">
    <source>
        <dbReference type="EMBL" id="MEQ2563560.1"/>
    </source>
</evidence>
<comment type="caution">
    <text evidence="2">The sequence shown here is derived from an EMBL/GenBank/DDBJ whole genome shotgun (WGS) entry which is preliminary data.</text>
</comment>
<dbReference type="Pfam" id="PF03466">
    <property type="entry name" value="LysR_substrate"/>
    <property type="match status" value="1"/>
</dbReference>
<organism evidence="2 3">
    <name type="scientific">Ventrimonas faecis</name>
    <dbReference type="NCBI Taxonomy" id="3133170"/>
    <lineage>
        <taxon>Bacteria</taxon>
        <taxon>Bacillati</taxon>
        <taxon>Bacillota</taxon>
        <taxon>Clostridia</taxon>
        <taxon>Lachnospirales</taxon>
        <taxon>Lachnospiraceae</taxon>
        <taxon>Ventrimonas</taxon>
    </lineage>
</organism>
<sequence>MHQRIGLQNLIAHWAGTDSEHLQIAATYNVIHGSPVPFVQQGMGYFLTTRDLLAPVLDPDVCFLPLDPQLPTHLALVWKKHAVFSRAAERFYEMLRETV</sequence>
<gene>
    <name evidence="2" type="ORF">WMO41_10390</name>
</gene>
<dbReference type="SUPFAM" id="SSF53850">
    <property type="entry name" value="Periplasmic binding protein-like II"/>
    <property type="match status" value="1"/>
</dbReference>
<proteinExistence type="predicted"/>
<keyword evidence="3" id="KW-1185">Reference proteome</keyword>
<evidence type="ECO:0000313" key="3">
    <source>
        <dbReference type="Proteomes" id="UP001437460"/>
    </source>
</evidence>
<dbReference type="Proteomes" id="UP001437460">
    <property type="component" value="Unassembled WGS sequence"/>
</dbReference>
<evidence type="ECO:0000259" key="1">
    <source>
        <dbReference type="Pfam" id="PF03466"/>
    </source>
</evidence>